<dbReference type="AlphaFoldDB" id="A0A3B4EE02"/>
<comment type="similarity">
    <text evidence="9">Belongs to the G-protein coupled receptor 1 family.</text>
</comment>
<dbReference type="OMA" id="NYMSFIV"/>
<dbReference type="PROSITE" id="PS50262">
    <property type="entry name" value="G_PROTEIN_RECEP_F1_2"/>
    <property type="match status" value="1"/>
</dbReference>
<evidence type="ECO:0000256" key="5">
    <source>
        <dbReference type="ARBA" id="ARBA00023040"/>
    </source>
</evidence>
<dbReference type="GO" id="GO:0001594">
    <property type="term" value="F:trace-amine receptor activity"/>
    <property type="evidence" value="ECO:0007669"/>
    <property type="project" value="TreeGrafter"/>
</dbReference>
<feature type="transmembrane region" description="Helical" evidence="10">
    <location>
        <begin position="272"/>
        <end position="297"/>
    </location>
</feature>
<dbReference type="GO" id="GO:0005886">
    <property type="term" value="C:plasma membrane"/>
    <property type="evidence" value="ECO:0007669"/>
    <property type="project" value="UniProtKB-SubCell"/>
</dbReference>
<evidence type="ECO:0000313" key="13">
    <source>
        <dbReference type="Proteomes" id="UP001501920"/>
    </source>
</evidence>
<protein>
    <submittedName>
        <fullName evidence="12">Trace amine associated receptor 15</fullName>
    </submittedName>
</protein>
<name>A0A3B4EE02_PYGNA</name>
<organism evidence="12 13">
    <name type="scientific">Pygocentrus nattereri</name>
    <name type="common">Red-bellied piranha</name>
    <dbReference type="NCBI Taxonomy" id="42514"/>
    <lineage>
        <taxon>Eukaryota</taxon>
        <taxon>Metazoa</taxon>
        <taxon>Chordata</taxon>
        <taxon>Craniata</taxon>
        <taxon>Vertebrata</taxon>
        <taxon>Euteleostomi</taxon>
        <taxon>Actinopterygii</taxon>
        <taxon>Neopterygii</taxon>
        <taxon>Teleostei</taxon>
        <taxon>Ostariophysi</taxon>
        <taxon>Characiformes</taxon>
        <taxon>Characoidei</taxon>
        <taxon>Pygocentrus</taxon>
    </lineage>
</organism>
<dbReference type="GeneTree" id="ENSGT01050000244823"/>
<keyword evidence="7 9" id="KW-0675">Receptor</keyword>
<dbReference type="Gene3D" id="1.20.1070.10">
    <property type="entry name" value="Rhodopsin 7-helix transmembrane proteins"/>
    <property type="match status" value="1"/>
</dbReference>
<feature type="transmembrane region" description="Helical" evidence="10">
    <location>
        <begin position="139"/>
        <end position="160"/>
    </location>
</feature>
<dbReference type="Ensembl" id="ENSPNAT00000024368.2">
    <property type="protein sequence ID" value="ENSPNAP00000033456.2"/>
    <property type="gene ID" value="ENSPNAG00000022107.2"/>
</dbReference>
<keyword evidence="13" id="KW-1185">Reference proteome</keyword>
<keyword evidence="5 9" id="KW-0297">G-protein coupled receptor</keyword>
<dbReference type="Pfam" id="PF00001">
    <property type="entry name" value="7tm_1"/>
    <property type="match status" value="1"/>
</dbReference>
<keyword evidence="3 9" id="KW-0812">Transmembrane</keyword>
<evidence type="ECO:0000256" key="3">
    <source>
        <dbReference type="ARBA" id="ARBA00022692"/>
    </source>
</evidence>
<dbReference type="SUPFAM" id="SSF81321">
    <property type="entry name" value="Family A G protein-coupled receptor-like"/>
    <property type="match status" value="1"/>
</dbReference>
<evidence type="ECO:0000256" key="1">
    <source>
        <dbReference type="ARBA" id="ARBA00004651"/>
    </source>
</evidence>
<dbReference type="InterPro" id="IPR000276">
    <property type="entry name" value="GPCR_Rhodpsn"/>
</dbReference>
<evidence type="ECO:0000256" key="7">
    <source>
        <dbReference type="ARBA" id="ARBA00023170"/>
    </source>
</evidence>
<reference evidence="12 13" key="1">
    <citation type="submission" date="2020-10" db="EMBL/GenBank/DDBJ databases">
        <title>Pygocentrus nattereri (red-bellied piranha) genome, fPygNat1, primary haplotype.</title>
        <authorList>
            <person name="Myers G."/>
            <person name="Meyer A."/>
            <person name="Karagic N."/>
            <person name="Pippel M."/>
            <person name="Winkler S."/>
            <person name="Tracey A."/>
            <person name="Wood J."/>
            <person name="Formenti G."/>
            <person name="Howe K."/>
            <person name="Fedrigo O."/>
            <person name="Jarvis E.D."/>
        </authorList>
    </citation>
    <scope>NUCLEOTIDE SEQUENCE [LARGE SCALE GENOMIC DNA]</scope>
</reference>
<reference evidence="12" key="2">
    <citation type="submission" date="2025-08" db="UniProtKB">
        <authorList>
            <consortium name="Ensembl"/>
        </authorList>
    </citation>
    <scope>IDENTIFICATION</scope>
</reference>
<evidence type="ECO:0000256" key="10">
    <source>
        <dbReference type="SAM" id="Phobius"/>
    </source>
</evidence>
<dbReference type="PANTHER" id="PTHR24249">
    <property type="entry name" value="HISTAMINE RECEPTOR-RELATED G-PROTEIN COUPLED RECEPTOR"/>
    <property type="match status" value="1"/>
</dbReference>
<accession>A0A3B4EE02</accession>
<evidence type="ECO:0000259" key="11">
    <source>
        <dbReference type="PROSITE" id="PS50262"/>
    </source>
</evidence>
<feature type="transmembrane region" description="Helical" evidence="10">
    <location>
        <begin position="25"/>
        <end position="50"/>
    </location>
</feature>
<evidence type="ECO:0000313" key="12">
    <source>
        <dbReference type="Ensembl" id="ENSPNAP00000033456.2"/>
    </source>
</evidence>
<dbReference type="PROSITE" id="PS00237">
    <property type="entry name" value="G_PROTEIN_RECEP_F1_1"/>
    <property type="match status" value="1"/>
</dbReference>
<evidence type="ECO:0000256" key="6">
    <source>
        <dbReference type="ARBA" id="ARBA00023136"/>
    </source>
</evidence>
<proteinExistence type="inferred from homology"/>
<dbReference type="PRINTS" id="PR00237">
    <property type="entry name" value="GPCRRHODOPSN"/>
</dbReference>
<evidence type="ECO:0000256" key="2">
    <source>
        <dbReference type="ARBA" id="ARBA00022475"/>
    </source>
</evidence>
<dbReference type="PANTHER" id="PTHR24249:SF381">
    <property type="entry name" value="TRACE AMINE ASSOCIATED RECEPTOR 19P-RELATED"/>
    <property type="match status" value="1"/>
</dbReference>
<evidence type="ECO:0000256" key="4">
    <source>
        <dbReference type="ARBA" id="ARBA00022989"/>
    </source>
</evidence>
<keyword evidence="8 9" id="KW-0807">Transducer</keyword>
<sequence length="412" mass="46059">DLSNDDVSRGDHSRDVPLNGSDLSVFLFMLVMSVLTVCGNMVVIISIVVFQQLRTPTNFIILSLAVSDFLIGAIMMPLQCVLLVDTCLHHGKTLCPVYSFISMIVGTVSLYNVVLIAADRYFALCNPFGYAAKMTVRTTSVCISFGWCFSFCYNLIMMYVGSSERGEGNVICFRECAIPVSNTWGLIDLIFIFIVPCLSIILLYLRVLRVALKHAKAISNTVKLTASQQRKKSELKATKTLGSVVLVYLMCWIPWYTCLVNIESLPNPSVSITYLMCLFFSNSCINPVIYAISFPWFRKSLFFTLHKLAVDFTSSSSTITGATTTYCSLLCEGPWGWTTVCNCRTTECSYTVSGADKLDSERRNEEVVMMLRLIRPPFASTLILEIVRKSKHCSPHHINKLMLSHGLEISKQ</sequence>
<dbReference type="InterPro" id="IPR050569">
    <property type="entry name" value="TAAR"/>
</dbReference>
<feature type="transmembrane region" description="Helical" evidence="10">
    <location>
        <begin position="59"/>
        <end position="84"/>
    </location>
</feature>
<evidence type="ECO:0000256" key="9">
    <source>
        <dbReference type="RuleBase" id="RU000688"/>
    </source>
</evidence>
<feature type="transmembrane region" description="Helical" evidence="10">
    <location>
        <begin position="240"/>
        <end position="257"/>
    </location>
</feature>
<feature type="transmembrane region" description="Helical" evidence="10">
    <location>
        <begin position="96"/>
        <end position="118"/>
    </location>
</feature>
<keyword evidence="2" id="KW-1003">Cell membrane</keyword>
<dbReference type="InterPro" id="IPR017452">
    <property type="entry name" value="GPCR_Rhodpsn_7TM"/>
</dbReference>
<dbReference type="Proteomes" id="UP001501920">
    <property type="component" value="Chromosome 4"/>
</dbReference>
<reference evidence="12" key="3">
    <citation type="submission" date="2025-09" db="UniProtKB">
        <authorList>
            <consortium name="Ensembl"/>
        </authorList>
    </citation>
    <scope>IDENTIFICATION</scope>
</reference>
<keyword evidence="6 10" id="KW-0472">Membrane</keyword>
<evidence type="ECO:0000256" key="8">
    <source>
        <dbReference type="ARBA" id="ARBA00023224"/>
    </source>
</evidence>
<feature type="transmembrane region" description="Helical" evidence="10">
    <location>
        <begin position="184"/>
        <end position="205"/>
    </location>
</feature>
<keyword evidence="4 10" id="KW-1133">Transmembrane helix</keyword>
<feature type="domain" description="G-protein coupled receptors family 1 profile" evidence="11">
    <location>
        <begin position="39"/>
        <end position="290"/>
    </location>
</feature>
<comment type="subcellular location">
    <subcellularLocation>
        <location evidence="1">Cell membrane</location>
        <topology evidence="1">Multi-pass membrane protein</topology>
    </subcellularLocation>
</comment>